<name>A0A225W1D6_9STRA</name>
<evidence type="ECO:0000313" key="2">
    <source>
        <dbReference type="Proteomes" id="UP000198211"/>
    </source>
</evidence>
<accession>A0A225W1D6</accession>
<feature type="non-terminal residue" evidence="1">
    <location>
        <position position="1"/>
    </location>
</feature>
<organism evidence="1 2">
    <name type="scientific">Phytophthora megakarya</name>
    <dbReference type="NCBI Taxonomy" id="4795"/>
    <lineage>
        <taxon>Eukaryota</taxon>
        <taxon>Sar</taxon>
        <taxon>Stramenopiles</taxon>
        <taxon>Oomycota</taxon>
        <taxon>Peronosporomycetes</taxon>
        <taxon>Peronosporales</taxon>
        <taxon>Peronosporaceae</taxon>
        <taxon>Phytophthora</taxon>
    </lineage>
</organism>
<dbReference type="AlphaFoldDB" id="A0A225W1D6"/>
<keyword evidence="2" id="KW-1185">Reference proteome</keyword>
<comment type="caution">
    <text evidence="1">The sequence shown here is derived from an EMBL/GenBank/DDBJ whole genome shotgun (WGS) entry which is preliminary data.</text>
</comment>
<dbReference type="EMBL" id="NBNE01002106">
    <property type="protein sequence ID" value="OWZ11506.1"/>
    <property type="molecule type" value="Genomic_DNA"/>
</dbReference>
<evidence type="ECO:0000313" key="1">
    <source>
        <dbReference type="EMBL" id="OWZ11506.1"/>
    </source>
</evidence>
<proteinExistence type="predicted"/>
<dbReference type="Proteomes" id="UP000198211">
    <property type="component" value="Unassembled WGS sequence"/>
</dbReference>
<sequence length="287" mass="33723">HDDADMEELSFTEMYAFLVGKTRDQTLNKAVETERETEYSQIMFEEVFTKHPEEFLPPARRKYPALQQEEVELIVKLFLIDVKEGQTDTRRLRARFQEMVRAIYKSRSSLSETLDVLVKSVQVKPAPVVNPCSKRLFPSHDQEDGTEYIEMAEGKPSIYRFLQMLNFRNRRLPVRNAHEVESGTPIGSEDRRKVIWRRPVGADGIRNELPRDRYHVRLLNLSRYVDEAVIDAHIQRQFQGVYHTWQEPTTAGHIPQTDTWDIFFRCNLNSGDQLIFVFLKNETFTVE</sequence>
<reference evidence="2" key="1">
    <citation type="submission" date="2017-03" db="EMBL/GenBank/DDBJ databases">
        <title>Phytopthora megakarya and P. palmivora, two closely related causual agents of cacao black pod achieved similar genome size and gene model numbers by different mechanisms.</title>
        <authorList>
            <person name="Ali S."/>
            <person name="Shao J."/>
            <person name="Larry D.J."/>
            <person name="Kronmiller B."/>
            <person name="Shen D."/>
            <person name="Strem M.D."/>
            <person name="Melnick R.L."/>
            <person name="Guiltinan M.J."/>
            <person name="Tyler B.M."/>
            <person name="Meinhardt L.W."/>
            <person name="Bailey B.A."/>
        </authorList>
    </citation>
    <scope>NUCLEOTIDE SEQUENCE [LARGE SCALE GENOMIC DNA]</scope>
    <source>
        <strain evidence="2">zdho120</strain>
    </source>
</reference>
<protein>
    <submittedName>
        <fullName evidence="1">Uncharacterized protein</fullName>
    </submittedName>
</protein>
<dbReference type="OrthoDB" id="129512at2759"/>
<gene>
    <name evidence="1" type="ORF">PHMEG_00015461</name>
</gene>